<organism evidence="2 3">
    <name type="scientific">Pilimelia columellifera subsp. columellifera</name>
    <dbReference type="NCBI Taxonomy" id="706583"/>
    <lineage>
        <taxon>Bacteria</taxon>
        <taxon>Bacillati</taxon>
        <taxon>Actinomycetota</taxon>
        <taxon>Actinomycetes</taxon>
        <taxon>Micromonosporales</taxon>
        <taxon>Micromonosporaceae</taxon>
        <taxon>Pilimelia</taxon>
    </lineage>
</organism>
<keyword evidence="3" id="KW-1185">Reference proteome</keyword>
<dbReference type="Proteomes" id="UP001499978">
    <property type="component" value="Unassembled WGS sequence"/>
</dbReference>
<keyword evidence="1" id="KW-0812">Transmembrane</keyword>
<reference evidence="3" key="1">
    <citation type="journal article" date="2019" name="Int. J. Syst. Evol. Microbiol.">
        <title>The Global Catalogue of Microorganisms (GCM) 10K type strain sequencing project: providing services to taxonomists for standard genome sequencing and annotation.</title>
        <authorList>
            <consortium name="The Broad Institute Genomics Platform"/>
            <consortium name="The Broad Institute Genome Sequencing Center for Infectious Disease"/>
            <person name="Wu L."/>
            <person name="Ma J."/>
        </authorList>
    </citation>
    <scope>NUCLEOTIDE SEQUENCE [LARGE SCALE GENOMIC DNA]</scope>
    <source>
        <strain evidence="3">JCM 3367</strain>
    </source>
</reference>
<proteinExistence type="predicted"/>
<dbReference type="EMBL" id="BAAARY010000014">
    <property type="protein sequence ID" value="GAA2528297.1"/>
    <property type="molecule type" value="Genomic_DNA"/>
</dbReference>
<comment type="caution">
    <text evidence="2">The sequence shown here is derived from an EMBL/GenBank/DDBJ whole genome shotgun (WGS) entry which is preliminary data.</text>
</comment>
<keyword evidence="1" id="KW-1133">Transmembrane helix</keyword>
<evidence type="ECO:0000313" key="3">
    <source>
        <dbReference type="Proteomes" id="UP001499978"/>
    </source>
</evidence>
<keyword evidence="1" id="KW-0472">Membrane</keyword>
<accession>A0ABP6AZG4</accession>
<gene>
    <name evidence="2" type="ORF">GCM10010201_29070</name>
</gene>
<feature type="transmembrane region" description="Helical" evidence="1">
    <location>
        <begin position="49"/>
        <end position="71"/>
    </location>
</feature>
<protein>
    <submittedName>
        <fullName evidence="2">Uncharacterized protein</fullName>
    </submittedName>
</protein>
<evidence type="ECO:0000313" key="2">
    <source>
        <dbReference type="EMBL" id="GAA2528297.1"/>
    </source>
</evidence>
<evidence type="ECO:0000256" key="1">
    <source>
        <dbReference type="SAM" id="Phobius"/>
    </source>
</evidence>
<name>A0ABP6AZG4_9ACTN</name>
<sequence length="91" mass="9445">MLSLGSLQAKVLATVTPVAKDAPVSKNAMQTSTSPARRWLDNRGIQLKVALVAGAALAGTALIGGTSLLGMSELVRRGRTRSVRPCRTSSV</sequence>